<name>A0A1J4SD00_9BACT</name>
<dbReference type="InterPro" id="IPR012840">
    <property type="entry name" value="NrdG2"/>
</dbReference>
<dbReference type="InterPro" id="IPR013785">
    <property type="entry name" value="Aldolase_TIM"/>
</dbReference>
<keyword evidence="5" id="KW-0408">Iron</keyword>
<dbReference type="Gene3D" id="3.20.20.70">
    <property type="entry name" value="Aldolase class I"/>
    <property type="match status" value="1"/>
</dbReference>
<dbReference type="InterPro" id="IPR034457">
    <property type="entry name" value="Organic_radical-activating"/>
</dbReference>
<dbReference type="GO" id="GO:0046872">
    <property type="term" value="F:metal ion binding"/>
    <property type="evidence" value="ECO:0007669"/>
    <property type="project" value="UniProtKB-KW"/>
</dbReference>
<dbReference type="GO" id="GO:0051539">
    <property type="term" value="F:4 iron, 4 sulfur cluster binding"/>
    <property type="evidence" value="ECO:0007669"/>
    <property type="project" value="UniProtKB-KW"/>
</dbReference>
<dbReference type="AlphaFoldDB" id="A0A1J4SD00"/>
<dbReference type="NCBIfam" id="TIGR02495">
    <property type="entry name" value="NrdG2"/>
    <property type="match status" value="1"/>
</dbReference>
<keyword evidence="4" id="KW-0479">Metal-binding</keyword>
<dbReference type="EMBL" id="MNUO01000062">
    <property type="protein sequence ID" value="OIN97152.1"/>
    <property type="molecule type" value="Genomic_DNA"/>
</dbReference>
<comment type="caution">
    <text evidence="8">The sequence shown here is derived from an EMBL/GenBank/DDBJ whole genome shotgun (WGS) entry which is preliminary data.</text>
</comment>
<dbReference type="PANTHER" id="PTHR30352">
    <property type="entry name" value="PYRUVATE FORMATE-LYASE-ACTIVATING ENZYME"/>
    <property type="match status" value="1"/>
</dbReference>
<evidence type="ECO:0000256" key="3">
    <source>
        <dbReference type="ARBA" id="ARBA00022691"/>
    </source>
</evidence>
<dbReference type="PANTHER" id="PTHR30352:SF5">
    <property type="entry name" value="PYRUVATE FORMATE-LYASE 1-ACTIVATING ENZYME"/>
    <property type="match status" value="1"/>
</dbReference>
<evidence type="ECO:0000313" key="8">
    <source>
        <dbReference type="EMBL" id="OIN97152.1"/>
    </source>
</evidence>
<dbReference type="SUPFAM" id="SSF102114">
    <property type="entry name" value="Radical SAM enzymes"/>
    <property type="match status" value="1"/>
</dbReference>
<evidence type="ECO:0000256" key="6">
    <source>
        <dbReference type="ARBA" id="ARBA00023014"/>
    </source>
</evidence>
<dbReference type="GO" id="GO:0003824">
    <property type="term" value="F:catalytic activity"/>
    <property type="evidence" value="ECO:0007669"/>
    <property type="project" value="InterPro"/>
</dbReference>
<reference evidence="8 9" key="1">
    <citation type="journal article" date="2016" name="Environ. Microbiol.">
        <title>Genomic resolution of a cold subsurface aquifer community provides metabolic insights for novel microbes adapted to high CO concentrations.</title>
        <authorList>
            <person name="Probst A.J."/>
            <person name="Castelle C.J."/>
            <person name="Singh A."/>
            <person name="Brown C.T."/>
            <person name="Anantharaman K."/>
            <person name="Sharon I."/>
            <person name="Hug L.A."/>
            <person name="Burstein D."/>
            <person name="Emerson J.B."/>
            <person name="Thomas B.C."/>
            <person name="Banfield J.F."/>
        </authorList>
    </citation>
    <scope>NUCLEOTIDE SEQUENCE [LARGE SCALE GENOMIC DNA]</scope>
    <source>
        <strain evidence="8">CG1_02_38_46</strain>
    </source>
</reference>
<dbReference type="Proteomes" id="UP000182278">
    <property type="component" value="Unassembled WGS sequence"/>
</dbReference>
<dbReference type="InterPro" id="IPR058240">
    <property type="entry name" value="rSAM_sf"/>
</dbReference>
<feature type="domain" description="Radical SAM core" evidence="7">
    <location>
        <begin position="16"/>
        <end position="251"/>
    </location>
</feature>
<proteinExistence type="predicted"/>
<dbReference type="Pfam" id="PF04055">
    <property type="entry name" value="Radical_SAM"/>
    <property type="match status" value="1"/>
</dbReference>
<accession>A0A1J4SD00</accession>
<organism evidence="8 9">
    <name type="scientific">Candidatus Desantisbacteria bacterium CG1_02_38_46</name>
    <dbReference type="NCBI Taxonomy" id="1817893"/>
    <lineage>
        <taxon>Bacteria</taxon>
        <taxon>Candidatus Desantisiibacteriota</taxon>
    </lineage>
</organism>
<evidence type="ECO:0000256" key="4">
    <source>
        <dbReference type="ARBA" id="ARBA00022723"/>
    </source>
</evidence>
<evidence type="ECO:0000313" key="9">
    <source>
        <dbReference type="Proteomes" id="UP000182278"/>
    </source>
</evidence>
<comment type="cofactor">
    <cofactor evidence="1">
        <name>[4Fe-4S] cluster</name>
        <dbReference type="ChEBI" id="CHEBI:49883"/>
    </cofactor>
</comment>
<dbReference type="InterPro" id="IPR007197">
    <property type="entry name" value="rSAM"/>
</dbReference>
<protein>
    <submittedName>
        <fullName evidence="8">Anaerobic ribonucleoside-triphosphate reductase activating protein</fullName>
    </submittedName>
</protein>
<evidence type="ECO:0000256" key="2">
    <source>
        <dbReference type="ARBA" id="ARBA00022485"/>
    </source>
</evidence>
<keyword evidence="2" id="KW-0004">4Fe-4S</keyword>
<dbReference type="SFLD" id="SFLDG01094">
    <property type="entry name" value="Uncharacterised_Radical_SAM_Su"/>
    <property type="match status" value="1"/>
</dbReference>
<dbReference type="STRING" id="1817893.AUJ66_04220"/>
<evidence type="ECO:0000259" key="7">
    <source>
        <dbReference type="PROSITE" id="PS51918"/>
    </source>
</evidence>
<dbReference type="SFLD" id="SFLDS00029">
    <property type="entry name" value="Radical_SAM"/>
    <property type="match status" value="1"/>
</dbReference>
<keyword evidence="3" id="KW-0949">S-adenosyl-L-methionine</keyword>
<keyword evidence="6" id="KW-0411">Iron-sulfur</keyword>
<gene>
    <name evidence="8" type="ORF">AUJ66_04220</name>
</gene>
<dbReference type="PROSITE" id="PS51918">
    <property type="entry name" value="RADICAL_SAM"/>
    <property type="match status" value="1"/>
</dbReference>
<evidence type="ECO:0000256" key="5">
    <source>
        <dbReference type="ARBA" id="ARBA00023004"/>
    </source>
</evidence>
<dbReference type="CDD" id="cd01335">
    <property type="entry name" value="Radical_SAM"/>
    <property type="match status" value="1"/>
</dbReference>
<evidence type="ECO:0000256" key="1">
    <source>
        <dbReference type="ARBA" id="ARBA00001966"/>
    </source>
</evidence>
<sequence>MHSFIIKGIIETSLLDWEGKVVTTLFTPGCNFRCPYCQNAGLVLRPRRYKTISLSTIADHLLKYKNWIDGICLTGGEPCLYEDIDEFLQEIKRLKFGVKLDTNGAFPEVIERLIRKKLVDYVAMDVKAPIENSSKLEAQSSKLKDDVVAGLALQKETKYQKATGIKVDIEKIKESINIIMKSKIDYEFRTTVVPTLHTPEDILAIARWINGAKKYSLQNFSNKEPMNPDFKKIIPYKREELEEMKNLAFPLVKECVVRG</sequence>